<dbReference type="RefSeq" id="WP_341370381.1">
    <property type="nucleotide sequence ID" value="NZ_JBBPCO010000004.1"/>
</dbReference>
<dbReference type="Pfam" id="PF00043">
    <property type="entry name" value="GST_C"/>
    <property type="match status" value="1"/>
</dbReference>
<dbReference type="InterPro" id="IPR040079">
    <property type="entry name" value="Glutathione_S-Trfase"/>
</dbReference>
<reference evidence="4 5" key="1">
    <citation type="submission" date="2024-04" db="EMBL/GenBank/DDBJ databases">
        <authorList>
            <person name="Abashina T."/>
            <person name="Shaikin A."/>
        </authorList>
    </citation>
    <scope>NUCLEOTIDE SEQUENCE [LARGE SCALE GENOMIC DNA]</scope>
    <source>
        <strain evidence="4 5">AAFK</strain>
    </source>
</reference>
<evidence type="ECO:0000256" key="1">
    <source>
        <dbReference type="RuleBase" id="RU003494"/>
    </source>
</evidence>
<name>A0ABU9DA31_9PROT</name>
<dbReference type="SFLD" id="SFLDS00019">
    <property type="entry name" value="Glutathione_Transferase_(cytos"/>
    <property type="match status" value="1"/>
</dbReference>
<dbReference type="InterPro" id="IPR010987">
    <property type="entry name" value="Glutathione-S-Trfase_C-like"/>
</dbReference>
<proteinExistence type="inferred from homology"/>
<evidence type="ECO:0000313" key="4">
    <source>
        <dbReference type="EMBL" id="MEK8089323.1"/>
    </source>
</evidence>
<gene>
    <name evidence="4" type="ORF">WOB96_06040</name>
</gene>
<dbReference type="InterPro" id="IPR036249">
    <property type="entry name" value="Thioredoxin-like_sf"/>
</dbReference>
<dbReference type="InterPro" id="IPR004045">
    <property type="entry name" value="Glutathione_S-Trfase_N"/>
</dbReference>
<dbReference type="PROSITE" id="PS50404">
    <property type="entry name" value="GST_NTER"/>
    <property type="match status" value="1"/>
</dbReference>
<dbReference type="SFLD" id="SFLDG01151">
    <property type="entry name" value="Main.2:_Nu-like"/>
    <property type="match status" value="1"/>
</dbReference>
<evidence type="ECO:0000259" key="2">
    <source>
        <dbReference type="PROSITE" id="PS50404"/>
    </source>
</evidence>
<dbReference type="SFLD" id="SFLDG00358">
    <property type="entry name" value="Main_(cytGST)"/>
    <property type="match status" value="1"/>
</dbReference>
<keyword evidence="5" id="KW-1185">Reference proteome</keyword>
<dbReference type="SUPFAM" id="SSF47616">
    <property type="entry name" value="GST C-terminal domain-like"/>
    <property type="match status" value="1"/>
</dbReference>
<dbReference type="PROSITE" id="PS50405">
    <property type="entry name" value="GST_CTER"/>
    <property type="match status" value="1"/>
</dbReference>
<feature type="domain" description="GST N-terminal" evidence="2">
    <location>
        <begin position="10"/>
        <end position="91"/>
    </location>
</feature>
<dbReference type="PANTHER" id="PTHR44051">
    <property type="entry name" value="GLUTATHIONE S-TRANSFERASE-RELATED"/>
    <property type="match status" value="1"/>
</dbReference>
<sequence length="221" mass="24157">MDRLDASAASSLTLYDFPLSGNCHKIRLMLSLLGLPYKTVSVDMAQREHKLPAFLALNPRGQVPVLQDGEVVVWDSMAILAYLASKYAPEYLPADPVGLARTFQWLAVSENELLYGLARARAYFRFRRFDIPLEEVQALGIAGLRVLESGLAKSVWLAADRPTIADIACYPYVKLAGEGGISISSYPAIKAWLARLESLPSFAIMPAGELIGNMPMVIAKG</sequence>
<dbReference type="EMBL" id="JBBPCO010000004">
    <property type="protein sequence ID" value="MEK8089323.1"/>
    <property type="molecule type" value="Genomic_DNA"/>
</dbReference>
<dbReference type="PANTHER" id="PTHR44051:SF2">
    <property type="entry name" value="HYPOTHETICAL GLUTATHIONE S-TRANSFERASE LIKE PROTEIN"/>
    <property type="match status" value="1"/>
</dbReference>
<dbReference type="CDD" id="cd03056">
    <property type="entry name" value="GST_N_4"/>
    <property type="match status" value="1"/>
</dbReference>
<evidence type="ECO:0000259" key="3">
    <source>
        <dbReference type="PROSITE" id="PS50405"/>
    </source>
</evidence>
<dbReference type="InterPro" id="IPR004046">
    <property type="entry name" value="GST_C"/>
</dbReference>
<dbReference type="SUPFAM" id="SSF52833">
    <property type="entry name" value="Thioredoxin-like"/>
    <property type="match status" value="1"/>
</dbReference>
<organism evidence="4 5">
    <name type="scientific">Thermithiobacillus plumbiphilus</name>
    <dbReference type="NCBI Taxonomy" id="1729899"/>
    <lineage>
        <taxon>Bacteria</taxon>
        <taxon>Pseudomonadati</taxon>
        <taxon>Pseudomonadota</taxon>
        <taxon>Acidithiobacillia</taxon>
        <taxon>Acidithiobacillales</taxon>
        <taxon>Thermithiobacillaceae</taxon>
        <taxon>Thermithiobacillus</taxon>
    </lineage>
</organism>
<dbReference type="InterPro" id="IPR036282">
    <property type="entry name" value="Glutathione-S-Trfase_C_sf"/>
</dbReference>
<dbReference type="Gene3D" id="1.20.1050.10">
    <property type="match status" value="1"/>
</dbReference>
<dbReference type="Pfam" id="PF02798">
    <property type="entry name" value="GST_N"/>
    <property type="match status" value="1"/>
</dbReference>
<protein>
    <submittedName>
        <fullName evidence="4">Glutathione S-transferase family protein</fullName>
    </submittedName>
</protein>
<dbReference type="Gene3D" id="3.40.30.10">
    <property type="entry name" value="Glutaredoxin"/>
    <property type="match status" value="1"/>
</dbReference>
<comment type="similarity">
    <text evidence="1">Belongs to the GST superfamily.</text>
</comment>
<comment type="caution">
    <text evidence="4">The sequence shown here is derived from an EMBL/GenBank/DDBJ whole genome shotgun (WGS) entry which is preliminary data.</text>
</comment>
<feature type="domain" description="GST C-terminal" evidence="3">
    <location>
        <begin position="95"/>
        <end position="214"/>
    </location>
</feature>
<dbReference type="Proteomes" id="UP001446205">
    <property type="component" value="Unassembled WGS sequence"/>
</dbReference>
<evidence type="ECO:0000313" key="5">
    <source>
        <dbReference type="Proteomes" id="UP001446205"/>
    </source>
</evidence>
<accession>A0ABU9DA31</accession>